<dbReference type="RefSeq" id="WP_204445083.1">
    <property type="nucleotide sequence ID" value="NZ_JACJKY010000005.1"/>
</dbReference>
<keyword evidence="1" id="KW-0732">Signal</keyword>
<feature type="chain" id="PRO_5037528731" description="SipW-cognate class signal peptide" evidence="1">
    <location>
        <begin position="29"/>
        <end position="422"/>
    </location>
</feature>
<dbReference type="Proteomes" id="UP000774750">
    <property type="component" value="Unassembled WGS sequence"/>
</dbReference>
<evidence type="ECO:0008006" key="4">
    <source>
        <dbReference type="Google" id="ProtNLM"/>
    </source>
</evidence>
<dbReference type="InterPro" id="IPR023833">
    <property type="entry name" value="Signal_pept_SipW-depend-type"/>
</dbReference>
<reference evidence="2" key="2">
    <citation type="journal article" date="2021" name="Sci. Rep.">
        <title>The distribution of antibiotic resistance genes in chicken gut microbiota commensals.</title>
        <authorList>
            <person name="Juricova H."/>
            <person name="Matiasovicova J."/>
            <person name="Kubasova T."/>
            <person name="Cejkova D."/>
            <person name="Rychlik I."/>
        </authorList>
    </citation>
    <scope>NUCLEOTIDE SEQUENCE</scope>
    <source>
        <strain evidence="2">An559</strain>
    </source>
</reference>
<accession>A0A939BCQ2</accession>
<evidence type="ECO:0000256" key="1">
    <source>
        <dbReference type="SAM" id="SignalP"/>
    </source>
</evidence>
<gene>
    <name evidence="2" type="ORF">H6A12_04150</name>
</gene>
<proteinExistence type="predicted"/>
<keyword evidence="3" id="KW-1185">Reference proteome</keyword>
<feature type="signal peptide" evidence="1">
    <location>
        <begin position="1"/>
        <end position="28"/>
    </location>
</feature>
<dbReference type="NCBIfam" id="TIGR04088">
    <property type="entry name" value="cognate_SipW"/>
    <property type="match status" value="1"/>
</dbReference>
<protein>
    <recommendedName>
        <fullName evidence="4">SipW-cognate class signal peptide</fullName>
    </recommendedName>
</protein>
<evidence type="ECO:0000313" key="2">
    <source>
        <dbReference type="EMBL" id="MBM6920349.1"/>
    </source>
</evidence>
<comment type="caution">
    <text evidence="2">The sequence shown here is derived from an EMBL/GenBank/DDBJ whole genome shotgun (WGS) entry which is preliminary data.</text>
</comment>
<evidence type="ECO:0000313" key="3">
    <source>
        <dbReference type="Proteomes" id="UP000774750"/>
    </source>
</evidence>
<dbReference type="Pfam" id="PF12389">
    <property type="entry name" value="Peptidase_M73"/>
    <property type="match status" value="1"/>
</dbReference>
<dbReference type="AlphaFoldDB" id="A0A939BCQ2"/>
<organism evidence="2 3">
    <name type="scientific">Merdimmobilis hominis</name>
    <dbReference type="NCBI Taxonomy" id="2897707"/>
    <lineage>
        <taxon>Bacteria</taxon>
        <taxon>Bacillati</taxon>
        <taxon>Bacillota</taxon>
        <taxon>Clostridia</taxon>
        <taxon>Eubacteriales</taxon>
        <taxon>Oscillospiraceae</taxon>
        <taxon>Merdimmobilis</taxon>
    </lineage>
</organism>
<reference evidence="2" key="1">
    <citation type="submission" date="2020-08" db="EMBL/GenBank/DDBJ databases">
        <authorList>
            <person name="Cejkova D."/>
            <person name="Kubasova T."/>
            <person name="Jahodarova E."/>
            <person name="Rychlik I."/>
        </authorList>
    </citation>
    <scope>NUCLEOTIDE SEQUENCE</scope>
    <source>
        <strain evidence="2">An559</strain>
    </source>
</reference>
<dbReference type="InterPro" id="IPR022121">
    <property type="entry name" value="Peptidase_M73_camelysin"/>
</dbReference>
<name>A0A939BCQ2_9FIRM</name>
<sequence>MRTSKKHIWLSAVSMMLCVAMLLGTTFAWFTDSVTNNGNTIEAGNLDITVQGYRLVNGEWVGGDYIKTTEPLFTETKWEPGQYGAVFLKVKNEGSLTAKINVDFEIASQTNNMADALWYRVQTLQSSTGAQGSALKEMLGFADSRPASEADGVTTLKNIETSDPSLELTLYPQADQNRYAFYLIEYGMYTSADNTYMNGTVDLNFTVKAKQAAVEEDGFGSSNYDADAVFPTVSGKNLVSGLQNGGFVSVTEDLIWDEDATIASDTQSVLNLESGKTVTVTKDGIVNLCGNAQLTIQGTGKLNQDWESEIGYLISASDNSKVIIKDGTFIAGLTCVQADKNAQVEIYGGHFEALTDWHGTYWLLNLVDNTNASIKVYGGTFVNFDPSNSKTENPAANFVAEGYTVVSEKQESGDVWYTVVPE</sequence>
<dbReference type="EMBL" id="JACJKY010000005">
    <property type="protein sequence ID" value="MBM6920349.1"/>
    <property type="molecule type" value="Genomic_DNA"/>
</dbReference>